<organism evidence="4 5">
    <name type="scientific">Bordetella petrii</name>
    <dbReference type="NCBI Taxonomy" id="94624"/>
    <lineage>
        <taxon>Bacteria</taxon>
        <taxon>Pseudomonadati</taxon>
        <taxon>Pseudomonadota</taxon>
        <taxon>Betaproteobacteria</taxon>
        <taxon>Burkholderiales</taxon>
        <taxon>Alcaligenaceae</taxon>
        <taxon>Bordetella</taxon>
    </lineage>
</organism>
<dbReference type="PANTHER" id="PTHR45947">
    <property type="entry name" value="SULFOQUINOVOSYL TRANSFERASE SQD2"/>
    <property type="match status" value="1"/>
</dbReference>
<dbReference type="RefSeq" id="WP_289784205.1">
    <property type="nucleotide sequence ID" value="NZ_JAUDJE010000001.1"/>
</dbReference>
<evidence type="ECO:0000313" key="5">
    <source>
        <dbReference type="Proteomes" id="UP001175604"/>
    </source>
</evidence>
<dbReference type="PANTHER" id="PTHR45947:SF3">
    <property type="entry name" value="SULFOQUINOVOSYL TRANSFERASE SQD2"/>
    <property type="match status" value="1"/>
</dbReference>
<dbReference type="InterPro" id="IPR028098">
    <property type="entry name" value="Glyco_trans_4-like_N"/>
</dbReference>
<keyword evidence="4" id="KW-0328">Glycosyltransferase</keyword>
<feature type="domain" description="Glycosyl transferase family 1" evidence="2">
    <location>
        <begin position="1153"/>
        <end position="1321"/>
    </location>
</feature>
<feature type="domain" description="Glycosyltransferase subfamily 4-like N-terminal" evidence="3">
    <location>
        <begin position="956"/>
        <end position="1137"/>
    </location>
</feature>
<evidence type="ECO:0000259" key="2">
    <source>
        <dbReference type="Pfam" id="PF00534"/>
    </source>
</evidence>
<sequence>MTTDAIKSTVEMAHDNPTGPTPAPKSRNKPVAKSNARAAWIASHLRGVNVALIGAPPFGLSSFLAKNNVTLTAVAMTTLGSVPAEAPYDCAVVTGLSEDIGDLPMQLQWVTGLIKPDGMLILSVVAASPICLAKALEGHCQIEDLSYKEGYIQLIASRRPGALHQPHDVERMLDVADTVLADRLRRLQDVTRKWQRLSKLHNALLEENASRTHAAEQQASTQESLNKQLHELRVQNLDLLTVKTQLETETRNQAIEIRRLTNSLASAEKTLASIYRTDSYRLGKMLVEATQSWRQFAALPGAFWTLLQDGKKRRAAKAAKLGAVQAQKTNDTPVTQAVDSELAAYLDIFQAEGAEGVRKLLDPKGNRPARSTAMSLLATGKQFREKGPKHVEWPLAELALKLFKDDAIWRGYFWAAVHANKPESAYRAVKAIEQIYGPDMDAKKQETLTKLQQHRIYRLALLDRPLNEPVTPITPEPNRAVYILHNSLPFSSGGYATRSHGIASGLARAGYEVIVLTRPGFPLDANTKLKASDVPLEATIDGIRYERILEPMRATALLKTGGLPTDEYLATAADVLTEKLRALRPAVVIGASNYQTALPAMIAARRLGLPFVYEVRGFWEVTRISRQPQFGETLAYAVERAMEGGLAARADQVFTLTAAMRDELIDRGVEADKIDLLPNSCDPTRFHPGGRDTALAQRLNIPAHVPVIGYIGTFVHYEGLEDLAGACALLKAQNIEFRLLMVGNEDVSGTGVGPITQAVQDIAKDAGFSDWLIMPGRIPHSEVESHYSLIDIAPFPRKPLPVCEMVSPMKPLEAMAMKKAVLVSSVRALSEMVRHDHNGLVFEKGNVDDFSRQLRMLIEQPELRTRLGENGRLWVEQERTWLKTGGKAHDVIDAKLLHPKHTIHTVRASGEHLPELARYQSLLARAFDSGTENPVAPVSSTKTLYFLHSSLPHLSGGYATRAHGILQGTLAAGFEIVPYTRPGFPVDIKSANRGKTFPDTDTIDNITYHRIFGGADRGAVSETEYMLSLIDEFEKVLRRERPALVHGRSTYLTALPALIAARRVGLPFVYEVSGLWELVHASRDTTGANQGLVDRIRDLETFTILNSNNIITLTDGMVDELVSRGADRNKITLIPNCVSPENFVPVERDDALAAKLGIPPGVPVMGYVGTFVDYEGLDDLLRAAKRILASGMDCRVLLVGDGRGQQNHKALAKQLGDKVIMPGRVPHDQVSNYYSLIDVLVYARKPWTVCETVSPMKPFEALAQEKAVVASSVKALSQIVLDGETGLIFEKGNPDDLAAKVTTLFESPELRARLGRTGRQWVIENRSWKNAGLTVASVYRNTLASA</sequence>
<feature type="region of interest" description="Disordered" evidence="1">
    <location>
        <begin position="1"/>
        <end position="30"/>
    </location>
</feature>
<protein>
    <submittedName>
        <fullName evidence="4">Glycosyltransferase</fullName>
        <ecNumber evidence="4">2.4.-.-</ecNumber>
    </submittedName>
</protein>
<evidence type="ECO:0000313" key="4">
    <source>
        <dbReference type="EMBL" id="MDM9557754.1"/>
    </source>
</evidence>
<dbReference type="Proteomes" id="UP001175604">
    <property type="component" value="Unassembled WGS sequence"/>
</dbReference>
<dbReference type="EC" id="2.4.-.-" evidence="4"/>
<comment type="caution">
    <text evidence="4">The sequence shown here is derived from an EMBL/GenBank/DDBJ whole genome shotgun (WGS) entry which is preliminary data.</text>
</comment>
<dbReference type="SUPFAM" id="SSF53756">
    <property type="entry name" value="UDP-Glycosyltransferase/glycogen phosphorylase"/>
    <property type="match status" value="2"/>
</dbReference>
<dbReference type="GO" id="GO:0016757">
    <property type="term" value="F:glycosyltransferase activity"/>
    <property type="evidence" value="ECO:0007669"/>
    <property type="project" value="UniProtKB-KW"/>
</dbReference>
<evidence type="ECO:0000256" key="1">
    <source>
        <dbReference type="SAM" id="MobiDB-lite"/>
    </source>
</evidence>
<keyword evidence="4" id="KW-0808">Transferase</keyword>
<evidence type="ECO:0000259" key="3">
    <source>
        <dbReference type="Pfam" id="PF13579"/>
    </source>
</evidence>
<keyword evidence="5" id="KW-1185">Reference proteome</keyword>
<dbReference type="Pfam" id="PF13579">
    <property type="entry name" value="Glyco_trans_4_4"/>
    <property type="match status" value="2"/>
</dbReference>
<dbReference type="Pfam" id="PF00534">
    <property type="entry name" value="Glycos_transf_1"/>
    <property type="match status" value="2"/>
</dbReference>
<accession>A0ABT7VXT4</accession>
<dbReference type="InterPro" id="IPR001296">
    <property type="entry name" value="Glyco_trans_1"/>
</dbReference>
<dbReference type="Gene3D" id="3.40.50.2000">
    <property type="entry name" value="Glycogen Phosphorylase B"/>
    <property type="match status" value="4"/>
</dbReference>
<proteinExistence type="predicted"/>
<feature type="domain" description="Glycosyltransferase subfamily 4-like N-terminal" evidence="3">
    <location>
        <begin position="493"/>
        <end position="679"/>
    </location>
</feature>
<reference evidence="4" key="1">
    <citation type="submission" date="2023-06" db="EMBL/GenBank/DDBJ databases">
        <title>full genome analysis of Phenantherene degrader P3.</title>
        <authorList>
            <person name="Akbar A."/>
            <person name="Rahmeh R."/>
            <person name="Kishk M."/>
        </authorList>
    </citation>
    <scope>NUCLEOTIDE SEQUENCE</scope>
    <source>
        <strain evidence="4">P3</strain>
    </source>
</reference>
<dbReference type="CDD" id="cd03794">
    <property type="entry name" value="GT4_WbuB-like"/>
    <property type="match status" value="2"/>
</dbReference>
<feature type="domain" description="Glycosyl transferase family 1" evidence="2">
    <location>
        <begin position="697"/>
        <end position="873"/>
    </location>
</feature>
<gene>
    <name evidence="4" type="ORF">QUC21_01885</name>
</gene>
<dbReference type="InterPro" id="IPR050194">
    <property type="entry name" value="Glycosyltransferase_grp1"/>
</dbReference>
<dbReference type="EMBL" id="JAUDJE010000001">
    <property type="protein sequence ID" value="MDM9557754.1"/>
    <property type="molecule type" value="Genomic_DNA"/>
</dbReference>
<name>A0ABT7VXT4_9BORD</name>